<reference evidence="1" key="1">
    <citation type="submission" date="2020-05" db="EMBL/GenBank/DDBJ databases">
        <title>Large-scale comparative analyses of tick genomes elucidate their genetic diversity and vector capacities.</title>
        <authorList>
            <person name="Jia N."/>
            <person name="Wang J."/>
            <person name="Shi W."/>
            <person name="Du L."/>
            <person name="Sun Y."/>
            <person name="Zhan W."/>
            <person name="Jiang J."/>
            <person name="Wang Q."/>
            <person name="Zhang B."/>
            <person name="Ji P."/>
            <person name="Sakyi L.B."/>
            <person name="Cui X."/>
            <person name="Yuan T."/>
            <person name="Jiang B."/>
            <person name="Yang W."/>
            <person name="Lam T.T.-Y."/>
            <person name="Chang Q."/>
            <person name="Ding S."/>
            <person name="Wang X."/>
            <person name="Zhu J."/>
            <person name="Ruan X."/>
            <person name="Zhao L."/>
            <person name="Wei J."/>
            <person name="Que T."/>
            <person name="Du C."/>
            <person name="Cheng J."/>
            <person name="Dai P."/>
            <person name="Han X."/>
            <person name="Huang E."/>
            <person name="Gao Y."/>
            <person name="Liu J."/>
            <person name="Shao H."/>
            <person name="Ye R."/>
            <person name="Li L."/>
            <person name="Wei W."/>
            <person name="Wang X."/>
            <person name="Wang C."/>
            <person name="Yang T."/>
            <person name="Huo Q."/>
            <person name="Li W."/>
            <person name="Guo W."/>
            <person name="Chen H."/>
            <person name="Zhou L."/>
            <person name="Ni X."/>
            <person name="Tian J."/>
            <person name="Zhou Y."/>
            <person name="Sheng Y."/>
            <person name="Liu T."/>
            <person name="Pan Y."/>
            <person name="Xia L."/>
            <person name="Li J."/>
            <person name="Zhao F."/>
            <person name="Cao W."/>
        </authorList>
    </citation>
    <scope>NUCLEOTIDE SEQUENCE</scope>
    <source>
        <strain evidence="1">Dsil-2018</strain>
    </source>
</reference>
<sequence>MSIVNTFLTLLVKSLLDSPLLNVSCNRTIVITVSCSKMGVVEDGNRRLVEEVYDLIKDIRDPEKPHTLEELGVVSEEEISVSTDRDAYSYVSVTLIPTVPHCHLAAIIGLCVRTKLEENLPYNFKLDIFIKEGSHTTAAELSKQINDKERVAAAMENKNIKDMVQSCVSYETV</sequence>
<evidence type="ECO:0000313" key="1">
    <source>
        <dbReference type="EMBL" id="KAH7966695.1"/>
    </source>
</evidence>
<dbReference type="EMBL" id="CM023471">
    <property type="protein sequence ID" value="KAH7966695.1"/>
    <property type="molecule type" value="Genomic_DNA"/>
</dbReference>
<keyword evidence="2" id="KW-1185">Reference proteome</keyword>
<evidence type="ECO:0000313" key="2">
    <source>
        <dbReference type="Proteomes" id="UP000821865"/>
    </source>
</evidence>
<accession>A0ACB8DF73</accession>
<dbReference type="Proteomes" id="UP000821865">
    <property type="component" value="Chromosome 2"/>
</dbReference>
<proteinExistence type="predicted"/>
<gene>
    <name evidence="1" type="ORF">HPB49_018656</name>
</gene>
<name>A0ACB8DF73_DERSI</name>
<comment type="caution">
    <text evidence="1">The sequence shown here is derived from an EMBL/GenBank/DDBJ whole genome shotgun (WGS) entry which is preliminary data.</text>
</comment>
<organism evidence="1 2">
    <name type="scientific">Dermacentor silvarum</name>
    <name type="common">Tick</name>
    <dbReference type="NCBI Taxonomy" id="543639"/>
    <lineage>
        <taxon>Eukaryota</taxon>
        <taxon>Metazoa</taxon>
        <taxon>Ecdysozoa</taxon>
        <taxon>Arthropoda</taxon>
        <taxon>Chelicerata</taxon>
        <taxon>Arachnida</taxon>
        <taxon>Acari</taxon>
        <taxon>Parasitiformes</taxon>
        <taxon>Ixodida</taxon>
        <taxon>Ixodoidea</taxon>
        <taxon>Ixodidae</taxon>
        <taxon>Rhipicephalinae</taxon>
        <taxon>Dermacentor</taxon>
    </lineage>
</organism>
<protein>
    <submittedName>
        <fullName evidence="1">Uncharacterized protein</fullName>
    </submittedName>
</protein>